<evidence type="ECO:0000256" key="1">
    <source>
        <dbReference type="SAM" id="Phobius"/>
    </source>
</evidence>
<dbReference type="Proteomes" id="UP000034452">
    <property type="component" value="Unassembled WGS sequence"/>
</dbReference>
<name>A0A0G0VEH5_9BACT</name>
<proteinExistence type="predicted"/>
<comment type="caution">
    <text evidence="2">The sequence shown here is derived from an EMBL/GenBank/DDBJ whole genome shotgun (WGS) entry which is preliminary data.</text>
</comment>
<accession>A0A0G0VEH5</accession>
<gene>
    <name evidence="2" type="ORF">UU13_C0005G0021</name>
</gene>
<organism evidence="2 3">
    <name type="scientific">Candidatus Nomurabacteria bacterium GW2011_GWB1_40_7</name>
    <dbReference type="NCBI Taxonomy" id="1618744"/>
    <lineage>
        <taxon>Bacteria</taxon>
        <taxon>Candidatus Nomuraibacteriota</taxon>
    </lineage>
</organism>
<reference evidence="2 3" key="1">
    <citation type="journal article" date="2015" name="Nature">
        <title>rRNA introns, odd ribosomes, and small enigmatic genomes across a large radiation of phyla.</title>
        <authorList>
            <person name="Brown C.T."/>
            <person name="Hug L.A."/>
            <person name="Thomas B.C."/>
            <person name="Sharon I."/>
            <person name="Castelle C.J."/>
            <person name="Singh A."/>
            <person name="Wilkins M.J."/>
            <person name="Williams K.H."/>
            <person name="Banfield J.F."/>
        </authorList>
    </citation>
    <scope>NUCLEOTIDE SEQUENCE [LARGE SCALE GENOMIC DNA]</scope>
</reference>
<evidence type="ECO:0000313" key="3">
    <source>
        <dbReference type="Proteomes" id="UP000034452"/>
    </source>
</evidence>
<evidence type="ECO:0008006" key="4">
    <source>
        <dbReference type="Google" id="ProtNLM"/>
    </source>
</evidence>
<dbReference type="Gene3D" id="2.60.40.1170">
    <property type="entry name" value="Mu homology domain, subdomain B"/>
    <property type="match status" value="1"/>
</dbReference>
<sequence length="645" mass="70864">MPGDENKLNRLEDLKSKLFSRNYQTKIEHRNVYSRLRGKDISDSWQDKEETESGISVSAEKFFMKTSWFKKFFIFSVFFFILTLGYAAYVFFAGGNTVSNDNIDISILGNNFTAGGEELPLIVGITNKNNSPLDLVDLVVEYPKGPSADLSSDTERLRVSLGTIPAGAIRNENLKVVLFGEQGSIRPLKISIEYRVAGSNAIFVKDKLFEVNINSAPINLSVDAPFEITPNQDVVLNIKETLNATKEEKKIILRVDYPVGFSFIKAVPAPSFSNNVWSLGDLAPGVEHSVVITGKMIDVFDGEEKTFNISTGSQSEKDKYVIGTVFNSIKNTIMIKRPFVEANLFVNGVSQREYAIDVRTPIIAEIRYVNNLNTKINDLRIEVKISGNAFDRKTIRAPRGFYDSSKDTITWDQNSQSELREVNPGDSDSVTFSVFPLPLYSAVEGILSDPSIDIKVNIFGKQDAGGFAVNEINDSSSAIIRIISDIGFSAKALYYSGPFANTGLIPPKTEQTTTYTIVWTLSNTANNISRAQINSTLPPWVNFAGAFSPADENLTYNPSTKGIVWNVGKIPKGAGITGPSRSVSFQVSFTPSLSQVGTTPTIINDSILTGHDDFANVDVKVNKMGLNTRINSDPTFPATGAEVVN</sequence>
<keyword evidence="1" id="KW-0812">Transmembrane</keyword>
<keyword evidence="1" id="KW-0472">Membrane</keyword>
<protein>
    <recommendedName>
        <fullName evidence="4">DUF11 domain-containing protein</fullName>
    </recommendedName>
</protein>
<dbReference type="EMBL" id="LBZL01000005">
    <property type="protein sequence ID" value="KKR70465.1"/>
    <property type="molecule type" value="Genomic_DNA"/>
</dbReference>
<feature type="transmembrane region" description="Helical" evidence="1">
    <location>
        <begin position="72"/>
        <end position="92"/>
    </location>
</feature>
<keyword evidence="1" id="KW-1133">Transmembrane helix</keyword>
<dbReference type="AlphaFoldDB" id="A0A0G0VEH5"/>
<evidence type="ECO:0000313" key="2">
    <source>
        <dbReference type="EMBL" id="KKR70465.1"/>
    </source>
</evidence>